<reference evidence="1 2" key="1">
    <citation type="journal article" date="2012" name="Genome Biol.">
        <title>Genome and low-iron response of an oceanic diatom adapted to chronic iron limitation.</title>
        <authorList>
            <person name="Lommer M."/>
            <person name="Specht M."/>
            <person name="Roy A.S."/>
            <person name="Kraemer L."/>
            <person name="Andreson R."/>
            <person name="Gutowska M.A."/>
            <person name="Wolf J."/>
            <person name="Bergner S.V."/>
            <person name="Schilhabel M.B."/>
            <person name="Klostermeier U.C."/>
            <person name="Beiko R.G."/>
            <person name="Rosenstiel P."/>
            <person name="Hippler M."/>
            <person name="Laroche J."/>
        </authorList>
    </citation>
    <scope>NUCLEOTIDE SEQUENCE [LARGE SCALE GENOMIC DNA]</scope>
    <source>
        <strain evidence="1 2">CCMP1005</strain>
    </source>
</reference>
<protein>
    <submittedName>
        <fullName evidence="1">Uncharacterized protein</fullName>
    </submittedName>
</protein>
<proteinExistence type="predicted"/>
<gene>
    <name evidence="1" type="ORF">THAOC_24477</name>
</gene>
<dbReference type="EMBL" id="AGNL01033292">
    <property type="protein sequence ID" value="EJK55754.1"/>
    <property type="molecule type" value="Genomic_DNA"/>
</dbReference>
<accession>K0RTR5</accession>
<comment type="caution">
    <text evidence="1">The sequence shown here is derived from an EMBL/GenBank/DDBJ whole genome shotgun (WGS) entry which is preliminary data.</text>
</comment>
<sequence length="248" mass="27373">MTPRMSNLRYSDGRGGIDASLSHRPVPPLLVLRAFVAPRPLAGRLDVSLLRPRPPPPPFPDRRAPWGIVAFTSTAWQAETGRNWAYIASSALIEIVEILCGNSKALKESFLRGRWISPSIPNQTMRPGRLRRAGSMFFPPLAPLDRASTVEQTRSRQKLCSDNFIPDYAVSDAVPHNPSSDNFVPYYPVANTVSVDRIGKLPVVFAASAISSKSDIYSDWHSTLQPTTSPLNERLVVVTLDPMASRDI</sequence>
<name>K0RTR5_THAOC</name>
<keyword evidence="2" id="KW-1185">Reference proteome</keyword>
<evidence type="ECO:0000313" key="1">
    <source>
        <dbReference type="EMBL" id="EJK55754.1"/>
    </source>
</evidence>
<evidence type="ECO:0000313" key="2">
    <source>
        <dbReference type="Proteomes" id="UP000266841"/>
    </source>
</evidence>
<dbReference type="AlphaFoldDB" id="K0RTR5"/>
<dbReference type="Proteomes" id="UP000266841">
    <property type="component" value="Unassembled WGS sequence"/>
</dbReference>
<organism evidence="1 2">
    <name type="scientific">Thalassiosira oceanica</name>
    <name type="common">Marine diatom</name>
    <dbReference type="NCBI Taxonomy" id="159749"/>
    <lineage>
        <taxon>Eukaryota</taxon>
        <taxon>Sar</taxon>
        <taxon>Stramenopiles</taxon>
        <taxon>Ochrophyta</taxon>
        <taxon>Bacillariophyta</taxon>
        <taxon>Coscinodiscophyceae</taxon>
        <taxon>Thalassiosirophycidae</taxon>
        <taxon>Thalassiosirales</taxon>
        <taxon>Thalassiosiraceae</taxon>
        <taxon>Thalassiosira</taxon>
    </lineage>
</organism>